<proteinExistence type="predicted"/>
<name>A0ABY5PDK2_9ACTN</name>
<reference evidence="2" key="1">
    <citation type="submission" date="2021-11" db="EMBL/GenBank/DDBJ databases">
        <title>Cultivation dependent microbiological survey of springs from the worlds oldest radium mine currently devoted to the extraction of radon-saturated water.</title>
        <authorList>
            <person name="Kapinusova G."/>
            <person name="Smrhova T."/>
            <person name="Strejcek M."/>
            <person name="Suman J."/>
            <person name="Jani K."/>
            <person name="Pajer P."/>
            <person name="Uhlik O."/>
        </authorList>
    </citation>
    <scope>NUCLEOTIDE SEQUENCE [LARGE SCALE GENOMIC DNA]</scope>
    <source>
        <strain evidence="2">J379</strain>
    </source>
</reference>
<sequence length="142" mass="14906">MTELEEMGPVDYIIVEWPGRQPTGEALPHLIDLVDSGLVRVLDLMFITKDEDGTVAMLDISELGETFAVFEGASSGILGDDDVAEAGGVLEPGTSAAVLVWENRWAAPFAVALRKSGAQLVASGRIPVQQLVAAVDAVEAAS</sequence>
<organism evidence="1 2">
    <name type="scientific">Svornostia abyssi</name>
    <dbReference type="NCBI Taxonomy" id="2898438"/>
    <lineage>
        <taxon>Bacteria</taxon>
        <taxon>Bacillati</taxon>
        <taxon>Actinomycetota</taxon>
        <taxon>Thermoleophilia</taxon>
        <taxon>Solirubrobacterales</taxon>
        <taxon>Baekduiaceae</taxon>
        <taxon>Svornostia</taxon>
    </lineage>
</organism>
<dbReference type="Proteomes" id="UP001058860">
    <property type="component" value="Chromosome"/>
</dbReference>
<evidence type="ECO:0000313" key="1">
    <source>
        <dbReference type="EMBL" id="UUY02713.1"/>
    </source>
</evidence>
<dbReference type="InterPro" id="IPR046288">
    <property type="entry name" value="DUF6325"/>
</dbReference>
<keyword evidence="2" id="KW-1185">Reference proteome</keyword>
<dbReference type="EMBL" id="CP088295">
    <property type="protein sequence ID" value="UUY02713.1"/>
    <property type="molecule type" value="Genomic_DNA"/>
</dbReference>
<accession>A0ABY5PDK2</accession>
<dbReference type="RefSeq" id="WP_353863235.1">
    <property type="nucleotide sequence ID" value="NZ_CP088295.1"/>
</dbReference>
<evidence type="ECO:0000313" key="2">
    <source>
        <dbReference type="Proteomes" id="UP001058860"/>
    </source>
</evidence>
<gene>
    <name evidence="1" type="ORF">LRS13_18775</name>
</gene>
<protein>
    <submittedName>
        <fullName evidence="1">DUF6325 family protein</fullName>
    </submittedName>
</protein>
<dbReference type="Pfam" id="PF19850">
    <property type="entry name" value="DUF6325"/>
    <property type="match status" value="1"/>
</dbReference>